<evidence type="ECO:0000313" key="3">
    <source>
        <dbReference type="EMBL" id="MDO1445675.1"/>
    </source>
</evidence>
<feature type="chain" id="PRO_5046666032" evidence="1">
    <location>
        <begin position="21"/>
        <end position="384"/>
    </location>
</feature>
<comment type="caution">
    <text evidence="3">The sequence shown here is derived from an EMBL/GenBank/DDBJ whole genome shotgun (WGS) entry which is preliminary data.</text>
</comment>
<organism evidence="3 4">
    <name type="scientific">Rhodocytophaga aerolata</name>
    <dbReference type="NCBI Taxonomy" id="455078"/>
    <lineage>
        <taxon>Bacteria</taxon>
        <taxon>Pseudomonadati</taxon>
        <taxon>Bacteroidota</taxon>
        <taxon>Cytophagia</taxon>
        <taxon>Cytophagales</taxon>
        <taxon>Rhodocytophagaceae</taxon>
        <taxon>Rhodocytophaga</taxon>
    </lineage>
</organism>
<evidence type="ECO:0000313" key="4">
    <source>
        <dbReference type="Proteomes" id="UP001168528"/>
    </source>
</evidence>
<accession>A0ABT8R4W1</accession>
<dbReference type="Proteomes" id="UP001168528">
    <property type="component" value="Unassembled WGS sequence"/>
</dbReference>
<evidence type="ECO:0000259" key="2">
    <source>
        <dbReference type="Pfam" id="PF18962"/>
    </source>
</evidence>
<evidence type="ECO:0000256" key="1">
    <source>
        <dbReference type="SAM" id="SignalP"/>
    </source>
</evidence>
<dbReference type="Pfam" id="PF18962">
    <property type="entry name" value="Por_Secre_tail"/>
    <property type="match status" value="1"/>
</dbReference>
<keyword evidence="4" id="KW-1185">Reference proteome</keyword>
<gene>
    <name evidence="3" type="ORF">Q0590_05410</name>
</gene>
<protein>
    <submittedName>
        <fullName evidence="3">T9SS type A sorting domain-containing protein</fullName>
    </submittedName>
</protein>
<dbReference type="SUPFAM" id="SSF101898">
    <property type="entry name" value="NHL repeat"/>
    <property type="match status" value="1"/>
</dbReference>
<reference evidence="3" key="1">
    <citation type="submission" date="2023-07" db="EMBL/GenBank/DDBJ databases">
        <title>The genome sequence of Rhodocytophaga aerolata KACC 12507.</title>
        <authorList>
            <person name="Zhang X."/>
        </authorList>
    </citation>
    <scope>NUCLEOTIDE SEQUENCE</scope>
    <source>
        <strain evidence="3">KACC 12507</strain>
    </source>
</reference>
<feature type="domain" description="Secretion system C-terminal sorting" evidence="2">
    <location>
        <begin position="306"/>
        <end position="372"/>
    </location>
</feature>
<dbReference type="NCBIfam" id="TIGR04183">
    <property type="entry name" value="Por_Secre_tail"/>
    <property type="match status" value="1"/>
</dbReference>
<dbReference type="EMBL" id="JAUKPO010000002">
    <property type="protein sequence ID" value="MDO1445675.1"/>
    <property type="molecule type" value="Genomic_DNA"/>
</dbReference>
<keyword evidence="1" id="KW-0732">Signal</keyword>
<sequence>MKISFFLLSCVLLMASTLYGQTISLREVCTLPASLAETSGLETAGPNQFWTHNDSGGQAAVYAFDTLGNITRTIAVTNAGKTDWEDITKDAAGNIYVGDFGNNGNDRKGLYIYKIPPPASIPGNSVAAATIQFKYPDQKAYPPADNQKNFDMEAMIFFNDSLYLFSKNQTTPFNGYTKLYRLPAVAGTYTAALVDSFYTGTDMLSGQITAAAISPDKQRLALLTYTKIYVFSEFSGSRFFSGKVSRLDMSRLSQKEGIAFMDNCTVYVTDEEFMGTGRKLYQANICTTTTGLNHSVPDPSLHIQKIYPNPALAEVAIHYQLPYASHNAQLLIYNLYGQEISRNPLQPSAASMVLPVSGWPAGIYYCRIETGIHFGYTYKLAIAK</sequence>
<dbReference type="InterPro" id="IPR026444">
    <property type="entry name" value="Secre_tail"/>
</dbReference>
<feature type="signal peptide" evidence="1">
    <location>
        <begin position="1"/>
        <end position="20"/>
    </location>
</feature>
<dbReference type="RefSeq" id="WP_302036476.1">
    <property type="nucleotide sequence ID" value="NZ_JAUKPO010000002.1"/>
</dbReference>
<name>A0ABT8R4W1_9BACT</name>
<proteinExistence type="predicted"/>